<sequence>MKFNKYSFLLISFLAFISFGFFLFYKYLKAEEFSNIDSGLQSGYNALNLQIINTIYIPSIIIIHILLFLVYKFKDKKTKH</sequence>
<feature type="transmembrane region" description="Helical" evidence="1">
    <location>
        <begin position="47"/>
        <end position="71"/>
    </location>
</feature>
<proteinExistence type="predicted"/>
<feature type="transmembrane region" description="Helical" evidence="1">
    <location>
        <begin position="7"/>
        <end position="27"/>
    </location>
</feature>
<keyword evidence="1" id="KW-0812">Transmembrane</keyword>
<evidence type="ECO:0000256" key="1">
    <source>
        <dbReference type="SAM" id="Phobius"/>
    </source>
</evidence>
<comment type="caution">
    <text evidence="2">The sequence shown here is derived from an EMBL/GenBank/DDBJ whole genome shotgun (WGS) entry which is preliminary data.</text>
</comment>
<protein>
    <submittedName>
        <fullName evidence="2">Uncharacterized protein</fullName>
    </submittedName>
</protein>
<organism evidence="2 3">
    <name type="scientific">Neobacillus kokaensis</name>
    <dbReference type="NCBI Taxonomy" id="2759023"/>
    <lineage>
        <taxon>Bacteria</taxon>
        <taxon>Bacillati</taxon>
        <taxon>Bacillota</taxon>
        <taxon>Bacilli</taxon>
        <taxon>Bacillales</taxon>
        <taxon>Bacillaceae</taxon>
        <taxon>Neobacillus</taxon>
    </lineage>
</organism>
<dbReference type="Proteomes" id="UP000637074">
    <property type="component" value="Unassembled WGS sequence"/>
</dbReference>
<accession>A0ABQ3NCJ9</accession>
<dbReference type="RefSeq" id="WP_191277295.1">
    <property type="nucleotide sequence ID" value="NZ_BNDS01000055.1"/>
</dbReference>
<reference evidence="2 3" key="1">
    <citation type="journal article" date="2022" name="Int. J. Syst. Evol. Microbiol.">
        <title>Neobacillus kokaensis sp. nov., isolated from soil.</title>
        <authorList>
            <person name="Yuki K."/>
            <person name="Matsubara H."/>
            <person name="Yamaguchi S."/>
        </authorList>
    </citation>
    <scope>NUCLEOTIDE SEQUENCE [LARGE SCALE GENOMIC DNA]</scope>
    <source>
        <strain evidence="2 3">LOB 377</strain>
    </source>
</reference>
<dbReference type="EMBL" id="BNDS01000055">
    <property type="protein sequence ID" value="GHI01651.1"/>
    <property type="molecule type" value="Genomic_DNA"/>
</dbReference>
<keyword evidence="1" id="KW-1133">Transmembrane helix</keyword>
<evidence type="ECO:0000313" key="3">
    <source>
        <dbReference type="Proteomes" id="UP000637074"/>
    </source>
</evidence>
<evidence type="ECO:0000313" key="2">
    <source>
        <dbReference type="EMBL" id="GHI01651.1"/>
    </source>
</evidence>
<keyword evidence="1" id="KW-0472">Membrane</keyword>
<keyword evidence="3" id="KW-1185">Reference proteome</keyword>
<gene>
    <name evidence="2" type="ORF">AM1BK_51930</name>
</gene>
<name>A0ABQ3NCJ9_9BACI</name>